<dbReference type="PANTHER" id="PTHR40763:SF5">
    <property type="entry name" value="MEMBRANE PROTEIN"/>
    <property type="match status" value="1"/>
</dbReference>
<evidence type="ECO:0000259" key="1">
    <source>
        <dbReference type="Pfam" id="PF08044"/>
    </source>
</evidence>
<accession>A0ABP6N386</accession>
<evidence type="ECO:0000313" key="3">
    <source>
        <dbReference type="Proteomes" id="UP001500320"/>
    </source>
</evidence>
<dbReference type="Pfam" id="PF08044">
    <property type="entry name" value="DUF1707"/>
    <property type="match status" value="1"/>
</dbReference>
<name>A0ABP6N386_9ACTN</name>
<proteinExistence type="predicted"/>
<evidence type="ECO:0000313" key="2">
    <source>
        <dbReference type="EMBL" id="GAA3132409.1"/>
    </source>
</evidence>
<reference evidence="3" key="1">
    <citation type="journal article" date="2019" name="Int. J. Syst. Evol. Microbiol.">
        <title>The Global Catalogue of Microorganisms (GCM) 10K type strain sequencing project: providing services to taxonomists for standard genome sequencing and annotation.</title>
        <authorList>
            <consortium name="The Broad Institute Genomics Platform"/>
            <consortium name="The Broad Institute Genome Sequencing Center for Infectious Disease"/>
            <person name="Wu L."/>
            <person name="Ma J."/>
        </authorList>
    </citation>
    <scope>NUCLEOTIDE SEQUENCE [LARGE SCALE GENOMIC DNA]</scope>
    <source>
        <strain evidence="3">JCM 9373</strain>
    </source>
</reference>
<dbReference type="RefSeq" id="WP_344858753.1">
    <property type="nucleotide sequence ID" value="NZ_BAAAUT010000016.1"/>
</dbReference>
<dbReference type="EMBL" id="BAAAUT010000016">
    <property type="protein sequence ID" value="GAA3132409.1"/>
    <property type="molecule type" value="Genomic_DNA"/>
</dbReference>
<protein>
    <recommendedName>
        <fullName evidence="1">DUF1707 domain-containing protein</fullName>
    </recommendedName>
</protein>
<comment type="caution">
    <text evidence="2">The sequence shown here is derived from an EMBL/GenBank/DDBJ whole genome shotgun (WGS) entry which is preliminary data.</text>
</comment>
<gene>
    <name evidence="2" type="ORF">GCM10010466_23770</name>
</gene>
<dbReference type="Proteomes" id="UP001500320">
    <property type="component" value="Unassembled WGS sequence"/>
</dbReference>
<feature type="domain" description="DUF1707" evidence="1">
    <location>
        <begin position="7"/>
        <end position="59"/>
    </location>
</feature>
<dbReference type="InterPro" id="IPR012551">
    <property type="entry name" value="DUF1707_SHOCT-like"/>
</dbReference>
<organism evidence="2 3">
    <name type="scientific">Planomonospora alba</name>
    <dbReference type="NCBI Taxonomy" id="161354"/>
    <lineage>
        <taxon>Bacteria</taxon>
        <taxon>Bacillati</taxon>
        <taxon>Actinomycetota</taxon>
        <taxon>Actinomycetes</taxon>
        <taxon>Streptosporangiales</taxon>
        <taxon>Streptosporangiaceae</taxon>
        <taxon>Planomonospora</taxon>
    </lineage>
</organism>
<sequence>MTDHRKLRASDQDRDRVAELLRVAVGEGRISLEELTERIDRAYTARTLGELDEIVSGLQRYGAPSPAAPFPAPAGGDVLRLHAGGGRIAQTGRWTVPRHVSAQAGRWGKVRIDFTLADCPHREVLLDVEITSWFGDIVVVVPRGWVVRDGEVVRHRMGAVHNRPPVPLAPGGVTVRLTGYVRTGDVWVRYRRVTGRGGPELGPGPR</sequence>
<keyword evidence="3" id="KW-1185">Reference proteome</keyword>
<dbReference type="PANTHER" id="PTHR40763">
    <property type="entry name" value="MEMBRANE PROTEIN-RELATED"/>
    <property type="match status" value="1"/>
</dbReference>